<protein>
    <recommendedName>
        <fullName evidence="3">Four helix bundle protein</fullName>
    </recommendedName>
</protein>
<dbReference type="Pfam" id="PF05635">
    <property type="entry name" value="23S_rRNA_IVP"/>
    <property type="match status" value="1"/>
</dbReference>
<evidence type="ECO:0008006" key="3">
    <source>
        <dbReference type="Google" id="ProtNLM"/>
    </source>
</evidence>
<gene>
    <name evidence="1" type="ORF">A3I86_01180</name>
</gene>
<dbReference type="InterPro" id="IPR012657">
    <property type="entry name" value="23S_rRNA-intervening_sequence"/>
</dbReference>
<dbReference type="PANTHER" id="PTHR38471:SF2">
    <property type="entry name" value="FOUR HELIX BUNDLE PROTEIN"/>
    <property type="match status" value="1"/>
</dbReference>
<dbReference type="InterPro" id="IPR036583">
    <property type="entry name" value="23S_rRNA_IVS_sf"/>
</dbReference>
<dbReference type="PANTHER" id="PTHR38471">
    <property type="entry name" value="FOUR HELIX BUNDLE PROTEIN"/>
    <property type="match status" value="1"/>
</dbReference>
<organism evidence="1 2">
    <name type="scientific">Candidatus Zambryskibacteria bacterium RIFCSPLOWO2_02_FULL_39_14</name>
    <dbReference type="NCBI Taxonomy" id="1802769"/>
    <lineage>
        <taxon>Bacteria</taxon>
        <taxon>Candidatus Zambryskiibacteriota</taxon>
    </lineage>
</organism>
<name>A0A1G2UIP9_9BACT</name>
<evidence type="ECO:0000313" key="1">
    <source>
        <dbReference type="EMBL" id="OHB09319.1"/>
    </source>
</evidence>
<dbReference type="AlphaFoldDB" id="A0A1G2UIP9"/>
<proteinExistence type="predicted"/>
<dbReference type="Proteomes" id="UP000177096">
    <property type="component" value="Unassembled WGS sequence"/>
</dbReference>
<dbReference type="PIRSF" id="PIRSF035652">
    <property type="entry name" value="CHP02436"/>
    <property type="match status" value="1"/>
</dbReference>
<comment type="caution">
    <text evidence="1">The sequence shown here is derived from an EMBL/GenBank/DDBJ whole genome shotgun (WGS) entry which is preliminary data.</text>
</comment>
<dbReference type="PROSITE" id="PS51257">
    <property type="entry name" value="PROKAR_LIPOPROTEIN"/>
    <property type="match status" value="1"/>
</dbReference>
<reference evidence="1 2" key="1">
    <citation type="journal article" date="2016" name="Nat. Commun.">
        <title>Thousands of microbial genomes shed light on interconnected biogeochemical processes in an aquifer system.</title>
        <authorList>
            <person name="Anantharaman K."/>
            <person name="Brown C.T."/>
            <person name="Hug L.A."/>
            <person name="Sharon I."/>
            <person name="Castelle C.J."/>
            <person name="Probst A.J."/>
            <person name="Thomas B.C."/>
            <person name="Singh A."/>
            <person name="Wilkins M.J."/>
            <person name="Karaoz U."/>
            <person name="Brodie E.L."/>
            <person name="Williams K.H."/>
            <person name="Hubbard S.S."/>
            <person name="Banfield J.F."/>
        </authorList>
    </citation>
    <scope>NUCLEOTIDE SEQUENCE [LARGE SCALE GENOMIC DNA]</scope>
</reference>
<dbReference type="EMBL" id="MHWM01000004">
    <property type="protein sequence ID" value="OHB09319.1"/>
    <property type="molecule type" value="Genomic_DNA"/>
</dbReference>
<evidence type="ECO:0000313" key="2">
    <source>
        <dbReference type="Proteomes" id="UP000177096"/>
    </source>
</evidence>
<dbReference type="NCBIfam" id="TIGR02436">
    <property type="entry name" value="four helix bundle protein"/>
    <property type="match status" value="1"/>
</dbReference>
<accession>A0A1G2UIP9</accession>
<dbReference type="Gene3D" id="1.20.1440.60">
    <property type="entry name" value="23S rRNA-intervening sequence"/>
    <property type="match status" value="1"/>
</dbReference>
<sequence>MQNYNSKFKSDIRTRCFNFSLNVITACDLLPNKRSAWVISDQLIRSSTSIGANLIEGRASSSRLEFKKFYEIALKSANETVYWLELLREAKLLEATSVDPLIKEAKELCSMIAAGVLKLKERKF</sequence>
<dbReference type="SUPFAM" id="SSF158446">
    <property type="entry name" value="IVS-encoded protein-like"/>
    <property type="match status" value="1"/>
</dbReference>